<organism evidence="4 5">
    <name type="scientific">Bifidobacterium colobi</name>
    <dbReference type="NCBI Taxonomy" id="2809026"/>
    <lineage>
        <taxon>Bacteria</taxon>
        <taxon>Bacillati</taxon>
        <taxon>Actinomycetota</taxon>
        <taxon>Actinomycetes</taxon>
        <taxon>Bifidobacteriales</taxon>
        <taxon>Bifidobacteriaceae</taxon>
        <taxon>Bifidobacterium</taxon>
    </lineage>
</organism>
<feature type="transmembrane region" description="Helical" evidence="1">
    <location>
        <begin position="250"/>
        <end position="266"/>
    </location>
</feature>
<keyword evidence="5" id="KW-1185">Reference proteome</keyword>
<feature type="transmembrane region" description="Helical" evidence="1">
    <location>
        <begin position="494"/>
        <end position="513"/>
    </location>
</feature>
<evidence type="ECO:0000259" key="3">
    <source>
        <dbReference type="Pfam" id="PF24677"/>
    </source>
</evidence>
<proteinExistence type="predicted"/>
<gene>
    <name evidence="4" type="ORF">JS530_09090</name>
</gene>
<feature type="transmembrane region" description="Helical" evidence="1">
    <location>
        <begin position="201"/>
        <end position="221"/>
    </location>
</feature>
<keyword evidence="1" id="KW-1133">Transmembrane helix</keyword>
<feature type="domain" description="DUF7657" evidence="3">
    <location>
        <begin position="56"/>
        <end position="460"/>
    </location>
</feature>
<evidence type="ECO:0000256" key="1">
    <source>
        <dbReference type="SAM" id="Phobius"/>
    </source>
</evidence>
<feature type="transmembrane region" description="Helical" evidence="1">
    <location>
        <begin position="379"/>
        <end position="398"/>
    </location>
</feature>
<accession>A0ABS5UZZ5</accession>
<protein>
    <submittedName>
        <fullName evidence="4">Uncharacterized protein</fullName>
    </submittedName>
</protein>
<evidence type="ECO:0000259" key="2">
    <source>
        <dbReference type="Pfam" id="PF24672"/>
    </source>
</evidence>
<dbReference type="EMBL" id="JAFEJU010000007">
    <property type="protein sequence ID" value="MBT1175648.1"/>
    <property type="molecule type" value="Genomic_DNA"/>
</dbReference>
<feature type="transmembrane region" description="Helical" evidence="1">
    <location>
        <begin position="25"/>
        <end position="47"/>
    </location>
</feature>
<dbReference type="Proteomes" id="UP000711736">
    <property type="component" value="Unassembled WGS sequence"/>
</dbReference>
<feature type="transmembrane region" description="Helical" evidence="1">
    <location>
        <begin position="301"/>
        <end position="321"/>
    </location>
</feature>
<dbReference type="Pfam" id="PF24672">
    <property type="entry name" value="DUF7654"/>
    <property type="match status" value="1"/>
</dbReference>
<feature type="transmembrane region" description="Helical" evidence="1">
    <location>
        <begin position="441"/>
        <end position="458"/>
    </location>
</feature>
<dbReference type="Pfam" id="PF24677">
    <property type="entry name" value="DUF7657"/>
    <property type="match status" value="1"/>
</dbReference>
<keyword evidence="1" id="KW-0812">Transmembrane</keyword>
<feature type="transmembrane region" description="Helical" evidence="1">
    <location>
        <begin position="168"/>
        <end position="189"/>
    </location>
</feature>
<sequence length="695" mass="76946">MSVVPALQESVFGLITDAVQRKRIVVIRALIASTVFALVLFCCVFGPSKVGRLLHRYRFAAGAAVVFAAVALNISGSSLGMWNFWLGHDMASDVVWGTPRALRTDEYVVTTPFAFAQSYTGYSYFNNLFGNKPADMFIVKDAPVWTFAEIFRPFHWGYLILGSSRGLAFYWSGRLVALFLASYEFFLCVTNENGKQEHQGVAVLGASLIAFAPLIQWWYAVNSLPEMLVAVFVSIVCFNKYLTDTGTLHRTVYAGVILLCAGMFALTLYPAWQIPLAYLLIVLIAYSIVRQWGNIHISRKDVLILAIEVIVFIALMASVLITSWDTIQVMMHTAYPGARRSHGGGKSLLEIIASVCTLFLPYKEWIPVSGASISNSTEVSAFIDLFPVGIVLAIANMVKSKKIDVLNTGLITLIVFFMTFACVGFPLWLSKVLMLTPVTSSRTTVVLGVANIILLVRSVSLRNWEWNKRLVAVAAVIFAILIGAANHYTYPLYVGRLLTVVSCAITIMLMFSFLTVGRHIVGNIAASLTVAGLVISGMSVNPIQYGTAPMTQQPLVQQVQTLQRQNPGMWITDGDESTRIANLLVANGVQTLNALKVTPDLTTWRKLDSNRKSEKIYNRYAYISVKILEHEAKKPFVLQYGDEFTLQITPAQLDKLGVKNVLSTQKLDQMTFTGYKFVAIGKTIDGRTPYRLVNY</sequence>
<feature type="transmembrane region" description="Helical" evidence="1">
    <location>
        <begin position="470"/>
        <end position="488"/>
    </location>
</feature>
<dbReference type="InterPro" id="IPR056071">
    <property type="entry name" value="DUF7654"/>
</dbReference>
<comment type="caution">
    <text evidence="4">The sequence shown here is derived from an EMBL/GenBank/DDBJ whole genome shotgun (WGS) entry which is preliminary data.</text>
</comment>
<evidence type="ECO:0000313" key="4">
    <source>
        <dbReference type="EMBL" id="MBT1175648.1"/>
    </source>
</evidence>
<dbReference type="InterPro" id="IPR056074">
    <property type="entry name" value="DUF7657"/>
</dbReference>
<feature type="transmembrane region" description="Helical" evidence="1">
    <location>
        <begin position="520"/>
        <end position="540"/>
    </location>
</feature>
<feature type="transmembrane region" description="Helical" evidence="1">
    <location>
        <begin position="59"/>
        <end position="85"/>
    </location>
</feature>
<keyword evidence="1" id="KW-0472">Membrane</keyword>
<feature type="transmembrane region" description="Helical" evidence="1">
    <location>
        <begin position="227"/>
        <end position="243"/>
    </location>
</feature>
<feature type="domain" description="DUF7654" evidence="2">
    <location>
        <begin position="550"/>
        <end position="693"/>
    </location>
</feature>
<feature type="transmembrane region" description="Helical" evidence="1">
    <location>
        <begin position="272"/>
        <end position="289"/>
    </location>
</feature>
<name>A0ABS5UZZ5_9BIFI</name>
<feature type="transmembrane region" description="Helical" evidence="1">
    <location>
        <begin position="410"/>
        <end position="429"/>
    </location>
</feature>
<evidence type="ECO:0000313" key="5">
    <source>
        <dbReference type="Proteomes" id="UP000711736"/>
    </source>
</evidence>
<reference evidence="4 5" key="1">
    <citation type="journal article" date="2021" name="Environ. Microbiol.">
        <title>Genetic insights into the dark matter of the mammalian gut microbiota through targeted genome reconstruction.</title>
        <authorList>
            <person name="Lugli G.A."/>
            <person name="Alessandri G."/>
            <person name="Milani C."/>
            <person name="Viappiani A."/>
            <person name="Fontana F."/>
            <person name="Tarracchini C."/>
            <person name="Mancabelli L."/>
            <person name="Argentini C."/>
            <person name="Ruiz L."/>
            <person name="Margolles A."/>
            <person name="van Sinderen D."/>
            <person name="Turroni F."/>
            <person name="Ventura M."/>
        </authorList>
    </citation>
    <scope>NUCLEOTIDE SEQUENCE [LARGE SCALE GENOMIC DNA]</scope>
    <source>
        <strain evidence="4 5">LC6</strain>
    </source>
</reference>